<accession>A0ABZ1WGK3</accession>
<reference evidence="2 3" key="1">
    <citation type="submission" date="2022-10" db="EMBL/GenBank/DDBJ databases">
        <title>The complete genomes of actinobacterial strains from the NBC collection.</title>
        <authorList>
            <person name="Joergensen T.S."/>
            <person name="Alvarez Arevalo M."/>
            <person name="Sterndorff E.B."/>
            <person name="Faurdal D."/>
            <person name="Vuksanovic O."/>
            <person name="Mourched A.-S."/>
            <person name="Charusanti P."/>
            <person name="Shaw S."/>
            <person name="Blin K."/>
            <person name="Weber T."/>
        </authorList>
    </citation>
    <scope>NUCLEOTIDE SEQUENCE [LARGE SCALE GENOMIC DNA]</scope>
    <source>
        <strain evidence="2 3">NBC_01247</strain>
    </source>
</reference>
<dbReference type="EMBL" id="CP108482">
    <property type="protein sequence ID" value="WUS60022.1"/>
    <property type="molecule type" value="Genomic_DNA"/>
</dbReference>
<sequence>MLPLDARPPDGPTVPARPVGGAGTGRAGFGRAGFGPMAGRSPLPGAEDTVHLNSAQDTLQVIANADRWAQLTNALDEALVPLAVGDVDALRHLAKLEQPVLDALTRWIGTANRGRGGPPSRPAGRLAG</sequence>
<organism evidence="2 3">
    <name type="scientific">Kitasatospora herbaricolor</name>
    <dbReference type="NCBI Taxonomy" id="68217"/>
    <lineage>
        <taxon>Bacteria</taxon>
        <taxon>Bacillati</taxon>
        <taxon>Actinomycetota</taxon>
        <taxon>Actinomycetes</taxon>
        <taxon>Kitasatosporales</taxon>
        <taxon>Streptomycetaceae</taxon>
        <taxon>Kitasatospora</taxon>
    </lineage>
</organism>
<proteinExistence type="predicted"/>
<feature type="region of interest" description="Disordered" evidence="1">
    <location>
        <begin position="109"/>
        <end position="128"/>
    </location>
</feature>
<feature type="region of interest" description="Disordered" evidence="1">
    <location>
        <begin position="1"/>
        <end position="49"/>
    </location>
</feature>
<gene>
    <name evidence="2" type="ORF">OG469_33745</name>
</gene>
<evidence type="ECO:0000313" key="3">
    <source>
        <dbReference type="Proteomes" id="UP001432014"/>
    </source>
</evidence>
<name>A0ABZ1WGK3_9ACTN</name>
<dbReference type="Proteomes" id="UP001432014">
    <property type="component" value="Chromosome"/>
</dbReference>
<dbReference type="RefSeq" id="WP_329493886.1">
    <property type="nucleotide sequence ID" value="NZ_CP108460.1"/>
</dbReference>
<protein>
    <submittedName>
        <fullName evidence="2">Uncharacterized protein</fullName>
    </submittedName>
</protein>
<feature type="compositionally biased region" description="Gly residues" evidence="1">
    <location>
        <begin position="20"/>
        <end position="33"/>
    </location>
</feature>
<evidence type="ECO:0000313" key="2">
    <source>
        <dbReference type="EMBL" id="WUS60022.1"/>
    </source>
</evidence>
<evidence type="ECO:0000256" key="1">
    <source>
        <dbReference type="SAM" id="MobiDB-lite"/>
    </source>
</evidence>
<keyword evidence="3" id="KW-1185">Reference proteome</keyword>